<comment type="caution">
    <text evidence="1">The sequence shown here is derived from an EMBL/GenBank/DDBJ whole genome shotgun (WGS) entry which is preliminary data.</text>
</comment>
<protein>
    <submittedName>
        <fullName evidence="1">Uncharacterized protein</fullName>
    </submittedName>
</protein>
<reference evidence="1" key="1">
    <citation type="journal article" date="2021" name="Genome Biol. Evol.">
        <title>A High-Quality Reference Genome for a Parasitic Bivalve with Doubly Uniparental Inheritance (Bivalvia: Unionida).</title>
        <authorList>
            <person name="Smith C.H."/>
        </authorList>
    </citation>
    <scope>NUCLEOTIDE SEQUENCE</scope>
    <source>
        <strain evidence="1">CHS0354</strain>
    </source>
</reference>
<reference evidence="1" key="2">
    <citation type="journal article" date="2021" name="Genome Biol. Evol.">
        <title>Developing a high-quality reference genome for a parasitic bivalve with doubly uniparental inheritance (Bivalvia: Unionida).</title>
        <authorList>
            <person name="Smith C.H."/>
        </authorList>
    </citation>
    <scope>NUCLEOTIDE SEQUENCE</scope>
    <source>
        <strain evidence="1">CHS0354</strain>
        <tissue evidence="1">Mantle</tissue>
    </source>
</reference>
<keyword evidence="2" id="KW-1185">Reference proteome</keyword>
<sequence length="80" mass="9253">MGQMLQRDSKFGEGVWLKEKSTRRVSVSSREREIQERFQTADDKGHLPDHGKGANITIKVCMPLRAFWGYMEQLLKQKAS</sequence>
<dbReference type="Proteomes" id="UP001195483">
    <property type="component" value="Unassembled WGS sequence"/>
</dbReference>
<evidence type="ECO:0000313" key="1">
    <source>
        <dbReference type="EMBL" id="KAK3598252.1"/>
    </source>
</evidence>
<proteinExistence type="predicted"/>
<evidence type="ECO:0000313" key="2">
    <source>
        <dbReference type="Proteomes" id="UP001195483"/>
    </source>
</evidence>
<organism evidence="1 2">
    <name type="scientific">Potamilus streckersoni</name>
    <dbReference type="NCBI Taxonomy" id="2493646"/>
    <lineage>
        <taxon>Eukaryota</taxon>
        <taxon>Metazoa</taxon>
        <taxon>Spiralia</taxon>
        <taxon>Lophotrochozoa</taxon>
        <taxon>Mollusca</taxon>
        <taxon>Bivalvia</taxon>
        <taxon>Autobranchia</taxon>
        <taxon>Heteroconchia</taxon>
        <taxon>Palaeoheterodonta</taxon>
        <taxon>Unionida</taxon>
        <taxon>Unionoidea</taxon>
        <taxon>Unionidae</taxon>
        <taxon>Ambleminae</taxon>
        <taxon>Lampsilini</taxon>
        <taxon>Potamilus</taxon>
    </lineage>
</organism>
<dbReference type="AlphaFoldDB" id="A0AAE0SU20"/>
<gene>
    <name evidence="1" type="ORF">CHS0354_034233</name>
</gene>
<dbReference type="EMBL" id="JAEAOA010002002">
    <property type="protein sequence ID" value="KAK3598252.1"/>
    <property type="molecule type" value="Genomic_DNA"/>
</dbReference>
<reference evidence="1" key="3">
    <citation type="submission" date="2023-05" db="EMBL/GenBank/DDBJ databases">
        <authorList>
            <person name="Smith C.H."/>
        </authorList>
    </citation>
    <scope>NUCLEOTIDE SEQUENCE</scope>
    <source>
        <strain evidence="1">CHS0354</strain>
        <tissue evidence="1">Mantle</tissue>
    </source>
</reference>
<accession>A0AAE0SU20</accession>
<name>A0AAE0SU20_9BIVA</name>